<dbReference type="SUPFAM" id="SSF53850">
    <property type="entry name" value="Periplasmic binding protein-like II"/>
    <property type="match status" value="1"/>
</dbReference>
<dbReference type="PANTHER" id="PTHR30126:SF64">
    <property type="entry name" value="HTH-TYPE TRANSCRIPTIONAL REGULATOR CITR"/>
    <property type="match status" value="1"/>
</dbReference>
<feature type="domain" description="LysR substrate-binding" evidence="4">
    <location>
        <begin position="5"/>
        <end position="209"/>
    </location>
</feature>
<evidence type="ECO:0000313" key="6">
    <source>
        <dbReference type="Proteomes" id="UP001281447"/>
    </source>
</evidence>
<dbReference type="Pfam" id="PF03466">
    <property type="entry name" value="LysR_substrate"/>
    <property type="match status" value="1"/>
</dbReference>
<gene>
    <name evidence="5" type="ORF">RWE15_07225</name>
</gene>
<proteinExistence type="inferred from homology"/>
<evidence type="ECO:0000313" key="5">
    <source>
        <dbReference type="EMBL" id="MDY0394304.1"/>
    </source>
</evidence>
<sequence length="228" mass="25825">MENTIHGDLRLGCSLTIGEYILPEFLKTFKDAHPDVHMQVEIANSANIINNVKDQLIDVGLIETPISDKQILVEQILKDELVLIAAPDYFPKHMTHITAEQLRELPFIMREQGSGTREVVHDYLDKAGLLLDELNIVMEMGSTEAIKATVQSGLGVSFVSRNAVKKEQKLKLLKIYQVKGIPFFRYFYIALPKNRVIKSITEHFIKELHDIIEQKVESNLIHLPAGNA</sequence>
<protein>
    <submittedName>
        <fullName evidence="5">LysR substrate-binding domain-containing protein</fullName>
    </submittedName>
</protein>
<comment type="caution">
    <text evidence="5">The sequence shown here is derived from an EMBL/GenBank/DDBJ whole genome shotgun (WGS) entry which is preliminary data.</text>
</comment>
<keyword evidence="3" id="KW-0804">Transcription</keyword>
<keyword evidence="2" id="KW-0805">Transcription regulation</keyword>
<name>A0ABU5C4Q2_9BACI</name>
<evidence type="ECO:0000256" key="2">
    <source>
        <dbReference type="ARBA" id="ARBA00023015"/>
    </source>
</evidence>
<dbReference type="CDD" id="cd08420">
    <property type="entry name" value="PBP2_CysL_like"/>
    <property type="match status" value="1"/>
</dbReference>
<evidence type="ECO:0000256" key="1">
    <source>
        <dbReference type="ARBA" id="ARBA00009437"/>
    </source>
</evidence>
<dbReference type="Gene3D" id="3.40.190.290">
    <property type="match status" value="1"/>
</dbReference>
<keyword evidence="6" id="KW-1185">Reference proteome</keyword>
<accession>A0ABU5C4Q2</accession>
<dbReference type="Proteomes" id="UP001281447">
    <property type="component" value="Unassembled WGS sequence"/>
</dbReference>
<organism evidence="5 6">
    <name type="scientific">Tigheibacillus halophilus</name>
    <dbReference type="NCBI Taxonomy" id="361280"/>
    <lineage>
        <taxon>Bacteria</taxon>
        <taxon>Bacillati</taxon>
        <taxon>Bacillota</taxon>
        <taxon>Bacilli</taxon>
        <taxon>Bacillales</taxon>
        <taxon>Bacillaceae</taxon>
        <taxon>Tigheibacillus</taxon>
    </lineage>
</organism>
<dbReference type="InterPro" id="IPR005119">
    <property type="entry name" value="LysR_subst-bd"/>
</dbReference>
<comment type="similarity">
    <text evidence="1">Belongs to the LysR transcriptional regulatory family.</text>
</comment>
<evidence type="ECO:0000259" key="4">
    <source>
        <dbReference type="Pfam" id="PF03466"/>
    </source>
</evidence>
<dbReference type="EMBL" id="JAWDIP010000003">
    <property type="protein sequence ID" value="MDY0394304.1"/>
    <property type="molecule type" value="Genomic_DNA"/>
</dbReference>
<reference evidence="5 6" key="1">
    <citation type="submission" date="2023-10" db="EMBL/GenBank/DDBJ databases">
        <title>Virgibacillus halophilus 5B73C genome.</title>
        <authorList>
            <person name="Miliotis G."/>
            <person name="Sengupta P."/>
            <person name="Hameed A."/>
            <person name="Chuvochina M."/>
            <person name="Mcdonagh F."/>
            <person name="Simpson A.C."/>
            <person name="Singh N.K."/>
            <person name="Rekha P.D."/>
            <person name="Raman K."/>
            <person name="Hugenholtz P."/>
            <person name="Venkateswaran K."/>
        </authorList>
    </citation>
    <scope>NUCLEOTIDE SEQUENCE [LARGE SCALE GENOMIC DNA]</scope>
    <source>
        <strain evidence="5 6">5B73C</strain>
    </source>
</reference>
<evidence type="ECO:0000256" key="3">
    <source>
        <dbReference type="ARBA" id="ARBA00023163"/>
    </source>
</evidence>
<dbReference type="PANTHER" id="PTHR30126">
    <property type="entry name" value="HTH-TYPE TRANSCRIPTIONAL REGULATOR"/>
    <property type="match status" value="1"/>
</dbReference>